<dbReference type="RefSeq" id="XP_007919568.1">
    <property type="nucleotide sequence ID" value="XM_007921377.1"/>
</dbReference>
<feature type="compositionally biased region" description="Low complexity" evidence="1">
    <location>
        <begin position="1"/>
        <end position="21"/>
    </location>
</feature>
<organism evidence="2 3">
    <name type="scientific">Phaeoacremonium minimum (strain UCR-PA7)</name>
    <name type="common">Esca disease fungus</name>
    <name type="synonym">Togninia minima</name>
    <dbReference type="NCBI Taxonomy" id="1286976"/>
    <lineage>
        <taxon>Eukaryota</taxon>
        <taxon>Fungi</taxon>
        <taxon>Dikarya</taxon>
        <taxon>Ascomycota</taxon>
        <taxon>Pezizomycotina</taxon>
        <taxon>Sordariomycetes</taxon>
        <taxon>Sordariomycetidae</taxon>
        <taxon>Togniniales</taxon>
        <taxon>Togniniaceae</taxon>
        <taxon>Phaeoacremonium</taxon>
    </lineage>
</organism>
<evidence type="ECO:0000313" key="2">
    <source>
        <dbReference type="EMBL" id="EON95705.1"/>
    </source>
</evidence>
<dbReference type="OrthoDB" id="5226202at2759"/>
<dbReference type="KEGG" id="tmn:UCRPA7_8869"/>
<dbReference type="AlphaFoldDB" id="R8B8S1"/>
<dbReference type="GeneID" id="19329761"/>
<keyword evidence="3" id="KW-1185">Reference proteome</keyword>
<sequence>MTSISPPTTTHSFSSATTATPNRISYYEPTDAETPAEERFVNPTSGRKLRNTSFYGRHSNDWLFGSVEVKKSIRNFFSRKHRKPAY</sequence>
<proteinExistence type="predicted"/>
<reference evidence="3" key="1">
    <citation type="journal article" date="2013" name="Genome Announc.">
        <title>Draft genome sequence of the ascomycete Phaeoacremonium aleophilum strain UCR-PA7, a causal agent of the esca disease complex in grapevines.</title>
        <authorList>
            <person name="Blanco-Ulate B."/>
            <person name="Rolshausen P."/>
            <person name="Cantu D."/>
        </authorList>
    </citation>
    <scope>NUCLEOTIDE SEQUENCE [LARGE SCALE GENOMIC DNA]</scope>
    <source>
        <strain evidence="3">UCR-PA7</strain>
    </source>
</reference>
<dbReference type="Proteomes" id="UP000014074">
    <property type="component" value="Unassembled WGS sequence"/>
</dbReference>
<evidence type="ECO:0000313" key="3">
    <source>
        <dbReference type="Proteomes" id="UP000014074"/>
    </source>
</evidence>
<name>R8B8S1_PHAM7</name>
<protein>
    <submittedName>
        <fullName evidence="2">Uncharacterized protein</fullName>
    </submittedName>
</protein>
<accession>R8B8S1</accession>
<evidence type="ECO:0000256" key="1">
    <source>
        <dbReference type="SAM" id="MobiDB-lite"/>
    </source>
</evidence>
<dbReference type="HOGENOM" id="CLU_2499462_0_0_1"/>
<feature type="region of interest" description="Disordered" evidence="1">
    <location>
        <begin position="1"/>
        <end position="46"/>
    </location>
</feature>
<gene>
    <name evidence="2" type="ORF">UCRPA7_8869</name>
</gene>
<dbReference type="EMBL" id="KB933378">
    <property type="protein sequence ID" value="EON95705.1"/>
    <property type="molecule type" value="Genomic_DNA"/>
</dbReference>